<dbReference type="PANTHER" id="PTHR44129">
    <property type="entry name" value="WD REPEAT-CONTAINING PROTEIN POP1"/>
    <property type="match status" value="1"/>
</dbReference>
<feature type="repeat" description="WD" evidence="3">
    <location>
        <begin position="478"/>
        <end position="519"/>
    </location>
</feature>
<dbReference type="PROSITE" id="PS50082">
    <property type="entry name" value="WD_REPEATS_2"/>
    <property type="match status" value="4"/>
</dbReference>
<dbReference type="PROSITE" id="PS50294">
    <property type="entry name" value="WD_REPEATS_REGION"/>
    <property type="match status" value="4"/>
</dbReference>
<dbReference type="SUPFAM" id="SSF50998">
    <property type="entry name" value="Quinoprotein alcohol dehydrogenase-like"/>
    <property type="match status" value="1"/>
</dbReference>
<dbReference type="CDD" id="cd00200">
    <property type="entry name" value="WD40"/>
    <property type="match status" value="1"/>
</dbReference>
<dbReference type="InterPro" id="IPR011047">
    <property type="entry name" value="Quinoprotein_ADH-like_sf"/>
</dbReference>
<evidence type="ECO:0000256" key="2">
    <source>
        <dbReference type="ARBA" id="ARBA00022737"/>
    </source>
</evidence>
<keyword evidence="1 3" id="KW-0853">WD repeat</keyword>
<protein>
    <recommendedName>
        <fullName evidence="7">Vegetative incompatibility protein HET-E-1</fullName>
    </recommendedName>
</protein>
<dbReference type="SUPFAM" id="SSF50969">
    <property type="entry name" value="YVTN repeat-like/Quinoprotein amine dehydrogenase"/>
    <property type="match status" value="1"/>
</dbReference>
<dbReference type="PROSITE" id="PS00678">
    <property type="entry name" value="WD_REPEATS_1"/>
    <property type="match status" value="2"/>
</dbReference>
<feature type="repeat" description="WD" evidence="3">
    <location>
        <begin position="521"/>
        <end position="562"/>
    </location>
</feature>
<dbReference type="InterPro" id="IPR050349">
    <property type="entry name" value="WD_LIS1/nudF_dynein_reg"/>
</dbReference>
<comment type="caution">
    <text evidence="5">The sequence shown here is derived from an EMBL/GenBank/DDBJ whole genome shotgun (WGS) entry which is preliminary data.</text>
</comment>
<dbReference type="SMART" id="SM00320">
    <property type="entry name" value="WD40"/>
    <property type="match status" value="8"/>
</dbReference>
<dbReference type="InterPro" id="IPR019775">
    <property type="entry name" value="WD40_repeat_CS"/>
</dbReference>
<dbReference type="Proteomes" id="UP000663888">
    <property type="component" value="Unassembled WGS sequence"/>
</dbReference>
<evidence type="ECO:0000313" key="5">
    <source>
        <dbReference type="EMBL" id="CAE6470522.1"/>
    </source>
</evidence>
<dbReference type="InterPro" id="IPR011044">
    <property type="entry name" value="Quino_amine_DH_bsu"/>
</dbReference>
<reference evidence="5" key="1">
    <citation type="submission" date="2021-01" db="EMBL/GenBank/DDBJ databases">
        <authorList>
            <person name="Kaushik A."/>
        </authorList>
    </citation>
    <scope>NUCLEOTIDE SEQUENCE</scope>
    <source>
        <strain evidence="5">AG4-R118</strain>
    </source>
</reference>
<proteinExistence type="predicted"/>
<evidence type="ECO:0000256" key="4">
    <source>
        <dbReference type="SAM" id="MobiDB-lite"/>
    </source>
</evidence>
<keyword evidence="2" id="KW-0677">Repeat</keyword>
<dbReference type="AlphaFoldDB" id="A0A8H3C0W2"/>
<evidence type="ECO:0000256" key="3">
    <source>
        <dbReference type="PROSITE-ProRule" id="PRU00221"/>
    </source>
</evidence>
<feature type="compositionally biased region" description="Polar residues" evidence="4">
    <location>
        <begin position="560"/>
        <end position="579"/>
    </location>
</feature>
<name>A0A8H3C0W2_9AGAM</name>
<dbReference type="InterPro" id="IPR001680">
    <property type="entry name" value="WD40_rpt"/>
</dbReference>
<dbReference type="EMBL" id="CAJMWX010001141">
    <property type="protein sequence ID" value="CAE6470522.1"/>
    <property type="molecule type" value="Genomic_DNA"/>
</dbReference>
<gene>
    <name evidence="5" type="ORF">RDB_LOCUS106507</name>
</gene>
<feature type="repeat" description="WD" evidence="3">
    <location>
        <begin position="828"/>
        <end position="869"/>
    </location>
</feature>
<dbReference type="InterPro" id="IPR015943">
    <property type="entry name" value="WD40/YVTN_repeat-like_dom_sf"/>
</dbReference>
<dbReference type="PRINTS" id="PR00320">
    <property type="entry name" value="GPROTEINBRPT"/>
</dbReference>
<evidence type="ECO:0000256" key="1">
    <source>
        <dbReference type="ARBA" id="ARBA00022574"/>
    </source>
</evidence>
<feature type="repeat" description="WD" evidence="3">
    <location>
        <begin position="870"/>
        <end position="905"/>
    </location>
</feature>
<evidence type="ECO:0000313" key="6">
    <source>
        <dbReference type="Proteomes" id="UP000663888"/>
    </source>
</evidence>
<feature type="compositionally biased region" description="Basic and acidic residues" evidence="4">
    <location>
        <begin position="580"/>
        <end position="595"/>
    </location>
</feature>
<dbReference type="InterPro" id="IPR020472">
    <property type="entry name" value="WD40_PAC1"/>
</dbReference>
<accession>A0A8H3C0W2</accession>
<evidence type="ECO:0008006" key="7">
    <source>
        <dbReference type="Google" id="ProtNLM"/>
    </source>
</evidence>
<dbReference type="Gene3D" id="2.130.10.10">
    <property type="entry name" value="YVTN repeat-like/Quinoprotein amine dehydrogenase"/>
    <property type="match status" value="5"/>
</dbReference>
<organism evidence="5 6">
    <name type="scientific">Rhizoctonia solani</name>
    <dbReference type="NCBI Taxonomy" id="456999"/>
    <lineage>
        <taxon>Eukaryota</taxon>
        <taxon>Fungi</taxon>
        <taxon>Dikarya</taxon>
        <taxon>Basidiomycota</taxon>
        <taxon>Agaricomycotina</taxon>
        <taxon>Agaricomycetes</taxon>
        <taxon>Cantharellales</taxon>
        <taxon>Ceratobasidiaceae</taxon>
        <taxon>Rhizoctonia</taxon>
    </lineage>
</organism>
<feature type="region of interest" description="Disordered" evidence="4">
    <location>
        <begin position="560"/>
        <end position="607"/>
    </location>
</feature>
<sequence length="999" mass="109242">MRQPVPIEVLCELVRGHVKPVVVKNVIKRLGAVLYADKNLDGAVRVYHPSFADFCLDERRSGEFWVDPVQRNIELSIGCLTLERELKFNICELDTSHLPNTEVFDLDSKIKLKISRQLAYSCTFWIDHLVDGDDQAVAMDRVGSIINGPKVLYWLEVLSLMDEVDAAVHGLRKLSGWLLNPDMARSVWDAYRFVLAFFDPIATSAPHIYISALALAPNEDESWPAWLRSISHPGSVTLCISRDSRLLVTGCSDGSVQMYDLMTGQPNSVLYDDNSSGYAVMIVAISPDGTLVASGTAEQVQIWNTDTGLAVASIPVEEIQQGEAKYWALEFSEDGSALHIISTLSDWSQDEKRIPSEEVPTWAITCDTVSGRVLEQSFFTPALDVQNASHTFVRSVALAPNKPCLALAYLGGYVTLRSKLGGSISSTIKIKPVPRPMSFSPDGSVIASGHVGSMPPHGANYTVCFWDAETGDAIGGVLVGHTDEITSIGFSLDGKRVATGSRDWTVRIWDVKTGNSIGGPLLGHSAEVTSIAFSPDGLCIVSSADDGTVLIWDASARSSLDNPSTIQANSASDLQVNTTADDRTPAEKGPKDPKDQLNLSRHPGSVTSARFSPDGTRIISCSFFGGENCTLNTWEARTGISIGEPLYDVENCYALDVAYSSNGDRIMGGQYLRAYMWDALTGRRNHFEIEDDVFAFSLDGSCLIAANGARYEHHAGTNLVGMTMWDTSTGDISGQFHDLLSLRINFIALSPDSSRVYSYYYTGFESEKDYVYIWDTGTCRVAANWTVDSGSDAKAVSPAGNDLVVCSRKNYSINVHDALTGSILIGPLFGHTSTVTAIVFSPDGTQMASSSTDNSIRLWDPKLGHAIAELTGHLQSVNSIAFSPDGTRLVSGSSDRTIRVWNTNTDASDRWGSSDTTNWPSNTFHFPPHPDYWDWLSHDQQSLTLWLPSHYRRPYDTHAVYCISSDPTASSVHIDFSKFVHGAAWTSVIGEEALDDRRY</sequence>
<dbReference type="Pfam" id="PF00400">
    <property type="entry name" value="WD40"/>
    <property type="match status" value="6"/>
</dbReference>